<proteinExistence type="predicted"/>
<sequence length="150" mass="17436">MMTFPEDYEIRITKEGKYEMSEKLSELTNQYSCDLCATTQCLSPIKKGFTKEGKNNEGDMIVLDYDAWFCCRDNNSISYCIFCETISTKVEKKVDVPTIKEEVVKESTVIKKVVDEVKALPKKMKTDLQKRKEAILKQLEELRKEEENPQ</sequence>
<gene>
    <name evidence="1" type="ORF">LCGC14_0547590</name>
</gene>
<reference evidence="1" key="1">
    <citation type="journal article" date="2015" name="Nature">
        <title>Complex archaea that bridge the gap between prokaryotes and eukaryotes.</title>
        <authorList>
            <person name="Spang A."/>
            <person name="Saw J.H."/>
            <person name="Jorgensen S.L."/>
            <person name="Zaremba-Niedzwiedzka K."/>
            <person name="Martijn J."/>
            <person name="Lind A.E."/>
            <person name="van Eijk R."/>
            <person name="Schleper C."/>
            <person name="Guy L."/>
            <person name="Ettema T.J."/>
        </authorList>
    </citation>
    <scope>NUCLEOTIDE SEQUENCE</scope>
</reference>
<comment type="caution">
    <text evidence="1">The sequence shown here is derived from an EMBL/GenBank/DDBJ whole genome shotgun (WGS) entry which is preliminary data.</text>
</comment>
<dbReference type="EMBL" id="LAZR01000746">
    <property type="protein sequence ID" value="KKN58852.1"/>
    <property type="molecule type" value="Genomic_DNA"/>
</dbReference>
<evidence type="ECO:0000313" key="1">
    <source>
        <dbReference type="EMBL" id="KKN58852.1"/>
    </source>
</evidence>
<dbReference type="AlphaFoldDB" id="A0A0F9S9D0"/>
<organism evidence="1">
    <name type="scientific">marine sediment metagenome</name>
    <dbReference type="NCBI Taxonomy" id="412755"/>
    <lineage>
        <taxon>unclassified sequences</taxon>
        <taxon>metagenomes</taxon>
        <taxon>ecological metagenomes</taxon>
    </lineage>
</organism>
<name>A0A0F9S9D0_9ZZZZ</name>
<accession>A0A0F9S9D0</accession>
<protein>
    <submittedName>
        <fullName evidence="1">Uncharacterized protein</fullName>
    </submittedName>
</protein>